<sequence>MLSSTESRFAVDAVCEAALVARRVQSELVTEALTKGDKSPVTVGDFAAQAIVARRLAESGMTVPLVGEESAADLRCESGAATLEQVTHFVRTIFPTATPAEVCDWIDCGAREPGDEYWTLDPIDGTKGFLRGDQYAVALALVQGGRVMVGALGCPELEKACEPNRGGVGTVLCAVRDGGAYWRDLDVSGCSPSCAWRRLQVSGVTDPAGTRMLRSVEKGHTNLGAIDHLANAMGVTAEPVGMDSQAKYAVLAAGGGEMLVRLLSEDRPNYREMVWDQAAGSIVIEEAGGRVTDLDGKPLDFAKGRTLAANRGVLATNGHLHDAALAALREIGA</sequence>
<evidence type="ECO:0000313" key="11">
    <source>
        <dbReference type="EMBL" id="QDV72434.1"/>
    </source>
</evidence>
<comment type="catalytic activity">
    <reaction evidence="9">
        <text>3'-phosphoadenylyl sulfate + H2O = adenosine 5'-phosphosulfate + phosphate</text>
        <dbReference type="Rhea" id="RHEA:77639"/>
        <dbReference type="ChEBI" id="CHEBI:15377"/>
        <dbReference type="ChEBI" id="CHEBI:43474"/>
        <dbReference type="ChEBI" id="CHEBI:58243"/>
        <dbReference type="ChEBI" id="CHEBI:58339"/>
        <dbReference type="EC" id="3.1.3.7"/>
    </reaction>
    <physiologicalReaction direction="left-to-right" evidence="9">
        <dbReference type="Rhea" id="RHEA:77640"/>
    </physiologicalReaction>
</comment>
<evidence type="ECO:0000256" key="6">
    <source>
        <dbReference type="ARBA" id="ARBA00022842"/>
    </source>
</evidence>
<keyword evidence="6 10" id="KW-0460">Magnesium</keyword>
<evidence type="ECO:0000256" key="1">
    <source>
        <dbReference type="ARBA" id="ARBA00001946"/>
    </source>
</evidence>
<comment type="catalytic activity">
    <reaction evidence="8">
        <text>adenosine 3',5'-bisphosphate + H2O = AMP + phosphate</text>
        <dbReference type="Rhea" id="RHEA:10040"/>
        <dbReference type="ChEBI" id="CHEBI:15377"/>
        <dbReference type="ChEBI" id="CHEBI:43474"/>
        <dbReference type="ChEBI" id="CHEBI:58343"/>
        <dbReference type="ChEBI" id="CHEBI:456215"/>
        <dbReference type="EC" id="3.1.3.7"/>
    </reaction>
    <physiologicalReaction direction="left-to-right" evidence="8">
        <dbReference type="Rhea" id="RHEA:10041"/>
    </physiologicalReaction>
</comment>
<dbReference type="EC" id="3.1.3.7" evidence="3"/>
<dbReference type="CDD" id="cd01517">
    <property type="entry name" value="PAP_phosphatase"/>
    <property type="match status" value="1"/>
</dbReference>
<feature type="binding site" evidence="10">
    <location>
        <position position="124"/>
    </location>
    <ligand>
        <name>Mg(2+)</name>
        <dbReference type="ChEBI" id="CHEBI:18420"/>
        <label>1</label>
        <note>catalytic</note>
    </ligand>
</feature>
<dbReference type="KEGG" id="bmei:Spa11_06100"/>
<dbReference type="NCBIfam" id="TIGR01330">
    <property type="entry name" value="bisphos_HAL2"/>
    <property type="match status" value="1"/>
</dbReference>
<comment type="cofactor">
    <cofactor evidence="1 10">
        <name>Mg(2+)</name>
        <dbReference type="ChEBI" id="CHEBI:18420"/>
    </cofactor>
</comment>
<dbReference type="PRINTS" id="PR00377">
    <property type="entry name" value="IMPHPHTASES"/>
</dbReference>
<evidence type="ECO:0000256" key="8">
    <source>
        <dbReference type="ARBA" id="ARBA00044479"/>
    </source>
</evidence>
<evidence type="ECO:0000256" key="2">
    <source>
        <dbReference type="ARBA" id="ARBA00009759"/>
    </source>
</evidence>
<evidence type="ECO:0000313" key="12">
    <source>
        <dbReference type="Proteomes" id="UP000316426"/>
    </source>
</evidence>
<evidence type="ECO:0000256" key="3">
    <source>
        <dbReference type="ARBA" id="ARBA00012633"/>
    </source>
</evidence>
<dbReference type="Gene3D" id="3.30.540.10">
    <property type="entry name" value="Fructose-1,6-Bisphosphatase, subunit A, domain 1"/>
    <property type="match status" value="1"/>
</dbReference>
<evidence type="ECO:0000256" key="10">
    <source>
        <dbReference type="PIRSR" id="PIRSR600760-2"/>
    </source>
</evidence>
<dbReference type="InterPro" id="IPR020550">
    <property type="entry name" value="Inositol_monophosphatase_CS"/>
</dbReference>
<dbReference type="InterPro" id="IPR020583">
    <property type="entry name" value="Inositol_monoP_metal-BS"/>
</dbReference>
<keyword evidence="5 11" id="KW-0378">Hydrolase</keyword>
<reference evidence="11 12" key="1">
    <citation type="submission" date="2019-02" db="EMBL/GenBank/DDBJ databases">
        <title>Deep-cultivation of Planctomycetes and their phenomic and genomic characterization uncovers novel biology.</title>
        <authorList>
            <person name="Wiegand S."/>
            <person name="Jogler M."/>
            <person name="Boedeker C."/>
            <person name="Pinto D."/>
            <person name="Vollmers J."/>
            <person name="Rivas-Marin E."/>
            <person name="Kohn T."/>
            <person name="Peeters S.H."/>
            <person name="Heuer A."/>
            <person name="Rast P."/>
            <person name="Oberbeckmann S."/>
            <person name="Bunk B."/>
            <person name="Jeske O."/>
            <person name="Meyerdierks A."/>
            <person name="Storesund J.E."/>
            <person name="Kallscheuer N."/>
            <person name="Luecker S."/>
            <person name="Lage O.M."/>
            <person name="Pohl T."/>
            <person name="Merkel B.J."/>
            <person name="Hornburger P."/>
            <person name="Mueller R.-W."/>
            <person name="Bruemmer F."/>
            <person name="Labrenz M."/>
            <person name="Spormann A.M."/>
            <person name="Op den Camp H."/>
            <person name="Overmann J."/>
            <person name="Amann R."/>
            <person name="Jetten M.S.M."/>
            <person name="Mascher T."/>
            <person name="Medema M.H."/>
            <person name="Devos D.P."/>
            <person name="Kaster A.-K."/>
            <person name="Ovreas L."/>
            <person name="Rohde M."/>
            <person name="Galperin M.Y."/>
            <person name="Jogler C."/>
        </authorList>
    </citation>
    <scope>NUCLEOTIDE SEQUENCE [LARGE SCALE GENOMIC DNA]</scope>
    <source>
        <strain evidence="11 12">Spa11</strain>
    </source>
</reference>
<protein>
    <recommendedName>
        <fullName evidence="3">3'(2'),5'-bisphosphate nucleotidase</fullName>
        <ecNumber evidence="3">3.1.3.7</ecNumber>
    </recommendedName>
</protein>
<evidence type="ECO:0000256" key="4">
    <source>
        <dbReference type="ARBA" id="ARBA00022723"/>
    </source>
</evidence>
<dbReference type="EMBL" id="CP036349">
    <property type="protein sequence ID" value="QDV72434.1"/>
    <property type="molecule type" value="Genomic_DNA"/>
</dbReference>
<dbReference type="GO" id="GO:0046872">
    <property type="term" value="F:metal ion binding"/>
    <property type="evidence" value="ECO:0007669"/>
    <property type="project" value="UniProtKB-KW"/>
</dbReference>
<dbReference type="PANTHER" id="PTHR43200">
    <property type="entry name" value="PHOSPHATASE"/>
    <property type="match status" value="1"/>
</dbReference>
<evidence type="ECO:0000256" key="5">
    <source>
        <dbReference type="ARBA" id="ARBA00022801"/>
    </source>
</evidence>
<dbReference type="GO" id="GO:0000103">
    <property type="term" value="P:sulfate assimilation"/>
    <property type="evidence" value="ECO:0007669"/>
    <property type="project" value="TreeGrafter"/>
</dbReference>
<dbReference type="GO" id="GO:0046854">
    <property type="term" value="P:phosphatidylinositol phosphate biosynthetic process"/>
    <property type="evidence" value="ECO:0007669"/>
    <property type="project" value="InterPro"/>
</dbReference>
<feature type="binding site" evidence="10">
    <location>
        <position position="68"/>
    </location>
    <ligand>
        <name>Mg(2+)</name>
        <dbReference type="ChEBI" id="CHEBI:18420"/>
        <label>1</label>
        <note>catalytic</note>
    </ligand>
</feature>
<keyword evidence="4 10" id="KW-0479">Metal-binding</keyword>
<keyword evidence="12" id="KW-1185">Reference proteome</keyword>
<dbReference type="Gene3D" id="3.40.190.80">
    <property type="match status" value="1"/>
</dbReference>
<name>A0A518K3Q4_9BACT</name>
<dbReference type="Proteomes" id="UP000316426">
    <property type="component" value="Chromosome"/>
</dbReference>
<dbReference type="InterPro" id="IPR000760">
    <property type="entry name" value="Inositol_monophosphatase-like"/>
</dbReference>
<feature type="binding site" evidence="10">
    <location>
        <position position="276"/>
    </location>
    <ligand>
        <name>Mg(2+)</name>
        <dbReference type="ChEBI" id="CHEBI:18420"/>
        <label>1</label>
        <note>catalytic</note>
    </ligand>
</feature>
<feature type="binding site" evidence="10">
    <location>
        <position position="123"/>
    </location>
    <ligand>
        <name>Mg(2+)</name>
        <dbReference type="ChEBI" id="CHEBI:18420"/>
        <label>1</label>
        <note>catalytic</note>
    </ligand>
</feature>
<comment type="similarity">
    <text evidence="2">Belongs to the inositol monophosphatase superfamily.</text>
</comment>
<dbReference type="SUPFAM" id="SSF56655">
    <property type="entry name" value="Carbohydrate phosphatase"/>
    <property type="match status" value="1"/>
</dbReference>
<accession>A0A518K3Q4</accession>
<dbReference type="InterPro" id="IPR051090">
    <property type="entry name" value="Inositol_monoP_superfamily"/>
</dbReference>
<comment type="catalytic activity">
    <reaction evidence="7">
        <text>adenosine 2',5'-bisphosphate + H2O = AMP + phosphate</text>
        <dbReference type="Rhea" id="RHEA:77643"/>
        <dbReference type="ChEBI" id="CHEBI:15377"/>
        <dbReference type="ChEBI" id="CHEBI:43474"/>
        <dbReference type="ChEBI" id="CHEBI:194156"/>
        <dbReference type="ChEBI" id="CHEBI:456215"/>
        <dbReference type="EC" id="3.1.3.7"/>
    </reaction>
    <physiologicalReaction direction="left-to-right" evidence="7">
        <dbReference type="Rhea" id="RHEA:77644"/>
    </physiologicalReaction>
</comment>
<gene>
    <name evidence="11" type="primary">hisN_1</name>
    <name evidence="11" type="ORF">Spa11_06100</name>
</gene>
<dbReference type="Pfam" id="PF00459">
    <property type="entry name" value="Inositol_P"/>
    <property type="match status" value="1"/>
</dbReference>
<evidence type="ECO:0000256" key="9">
    <source>
        <dbReference type="ARBA" id="ARBA00044484"/>
    </source>
</evidence>
<dbReference type="RefSeq" id="WP_145107270.1">
    <property type="nucleotide sequence ID" value="NZ_CP036349.1"/>
</dbReference>
<dbReference type="PROSITE" id="PS00629">
    <property type="entry name" value="IMP_1"/>
    <property type="match status" value="1"/>
</dbReference>
<dbReference type="PROSITE" id="PS00630">
    <property type="entry name" value="IMP_2"/>
    <property type="match status" value="1"/>
</dbReference>
<feature type="binding site" evidence="10">
    <location>
        <position position="121"/>
    </location>
    <ligand>
        <name>Mg(2+)</name>
        <dbReference type="ChEBI" id="CHEBI:18420"/>
        <label>1</label>
        <note>catalytic</note>
    </ligand>
</feature>
<dbReference type="PANTHER" id="PTHR43200:SF6">
    <property type="entry name" value="3'(2'),5'-BISPHOSPHATE NUCLEOTIDASE"/>
    <property type="match status" value="1"/>
</dbReference>
<dbReference type="GO" id="GO:0008441">
    <property type="term" value="F:3'(2'),5'-bisphosphate nucleotidase activity"/>
    <property type="evidence" value="ECO:0007669"/>
    <property type="project" value="UniProtKB-EC"/>
</dbReference>
<dbReference type="InterPro" id="IPR006239">
    <property type="entry name" value="DPNP"/>
</dbReference>
<proteinExistence type="inferred from homology"/>
<organism evidence="11 12">
    <name type="scientific">Botrimarina mediterranea</name>
    <dbReference type="NCBI Taxonomy" id="2528022"/>
    <lineage>
        <taxon>Bacteria</taxon>
        <taxon>Pseudomonadati</taxon>
        <taxon>Planctomycetota</taxon>
        <taxon>Planctomycetia</taxon>
        <taxon>Pirellulales</taxon>
        <taxon>Lacipirellulaceae</taxon>
        <taxon>Botrimarina</taxon>
    </lineage>
</organism>
<dbReference type="AlphaFoldDB" id="A0A518K3Q4"/>
<evidence type="ECO:0000256" key="7">
    <source>
        <dbReference type="ARBA" id="ARBA00044466"/>
    </source>
</evidence>